<keyword evidence="2" id="KW-1185">Reference proteome</keyword>
<evidence type="ECO:0000313" key="1">
    <source>
        <dbReference type="EMBL" id="WPX08189.1"/>
    </source>
</evidence>
<organism evidence="1 2">
    <name type="scientific">Anaerocellum danielii</name>
    <dbReference type="NCBI Taxonomy" id="1387557"/>
    <lineage>
        <taxon>Bacteria</taxon>
        <taxon>Bacillati</taxon>
        <taxon>Bacillota</taxon>
        <taxon>Bacillota incertae sedis</taxon>
        <taxon>Caldicellulosiruptorales</taxon>
        <taxon>Caldicellulosiruptoraceae</taxon>
        <taxon>Anaerocellum</taxon>
    </lineage>
</organism>
<evidence type="ECO:0000313" key="2">
    <source>
        <dbReference type="Proteomes" id="UP001322744"/>
    </source>
</evidence>
<dbReference type="Proteomes" id="UP001322744">
    <property type="component" value="Chromosome"/>
</dbReference>
<sequence length="46" mass="5720">MKDCRTKSFCMAHIAAMKRKQEYWKTKAKEKFLAEYFSRWKIQERS</sequence>
<dbReference type="RefSeq" id="WP_157841567.1">
    <property type="nucleotide sequence ID" value="NZ_CP139957.1"/>
</dbReference>
<reference evidence="1 2" key="1">
    <citation type="submission" date="2023-12" db="EMBL/GenBank/DDBJ databases">
        <authorList>
            <person name="Manesh M.J.H."/>
            <person name="Bing R.G."/>
            <person name="Willard D.J."/>
            <person name="Kelly R.M."/>
        </authorList>
    </citation>
    <scope>NUCLEOTIDE SEQUENCE [LARGE SCALE GENOMIC DNA]</scope>
    <source>
        <strain evidence="1 2">DSM 8977</strain>
    </source>
</reference>
<dbReference type="EMBL" id="CP139957">
    <property type="protein sequence ID" value="WPX08189.1"/>
    <property type="molecule type" value="Genomic_DNA"/>
</dbReference>
<gene>
    <name evidence="1" type="ORF">SOJ16_002055</name>
</gene>
<accession>A0ABZ0U192</accession>
<proteinExistence type="predicted"/>
<name>A0ABZ0U192_9FIRM</name>
<protein>
    <submittedName>
        <fullName evidence="1">Uncharacterized protein</fullName>
    </submittedName>
</protein>